<proteinExistence type="predicted"/>
<protein>
    <submittedName>
        <fullName evidence="2 4">Uncharacterized protein</fullName>
    </submittedName>
</protein>
<dbReference type="OrthoDB" id="640249at2759"/>
<name>A0A183FEW6_HELPZ</name>
<keyword evidence="3" id="KW-1185">Reference proteome</keyword>
<dbReference type="InterPro" id="IPR038765">
    <property type="entry name" value="Papain-like_cys_pep_sf"/>
</dbReference>
<accession>A0A183FEW6</accession>
<gene>
    <name evidence="2" type="ORF">HPBE_LOCUS4971</name>
</gene>
<organism evidence="3 4">
    <name type="scientific">Heligmosomoides polygyrus</name>
    <name type="common">Parasitic roundworm</name>
    <dbReference type="NCBI Taxonomy" id="6339"/>
    <lineage>
        <taxon>Eukaryota</taxon>
        <taxon>Metazoa</taxon>
        <taxon>Ecdysozoa</taxon>
        <taxon>Nematoda</taxon>
        <taxon>Chromadorea</taxon>
        <taxon>Rhabditida</taxon>
        <taxon>Rhabditina</taxon>
        <taxon>Rhabditomorpha</taxon>
        <taxon>Strongyloidea</taxon>
        <taxon>Heligmosomidae</taxon>
        <taxon>Heligmosomoides</taxon>
    </lineage>
</organism>
<evidence type="ECO:0000256" key="1">
    <source>
        <dbReference type="SAM" id="MobiDB-lite"/>
    </source>
</evidence>
<evidence type="ECO:0000313" key="3">
    <source>
        <dbReference type="Proteomes" id="UP000050761"/>
    </source>
</evidence>
<evidence type="ECO:0000313" key="2">
    <source>
        <dbReference type="EMBL" id="VDO62978.1"/>
    </source>
</evidence>
<reference evidence="4" key="2">
    <citation type="submission" date="2019-09" db="UniProtKB">
        <authorList>
            <consortium name="WormBaseParasite"/>
        </authorList>
    </citation>
    <scope>IDENTIFICATION</scope>
</reference>
<reference evidence="2 3" key="1">
    <citation type="submission" date="2018-11" db="EMBL/GenBank/DDBJ databases">
        <authorList>
            <consortium name="Pathogen Informatics"/>
        </authorList>
    </citation>
    <scope>NUCLEOTIDE SEQUENCE [LARGE SCALE GENOMIC DNA]</scope>
</reference>
<dbReference type="SUPFAM" id="SSF54001">
    <property type="entry name" value="Cysteine proteinases"/>
    <property type="match status" value="1"/>
</dbReference>
<dbReference type="Proteomes" id="UP000050761">
    <property type="component" value="Unassembled WGS sequence"/>
</dbReference>
<evidence type="ECO:0000313" key="4">
    <source>
        <dbReference type="WBParaSite" id="HPBE_0000497001-mRNA-1"/>
    </source>
</evidence>
<dbReference type="EMBL" id="UZAH01025390">
    <property type="protein sequence ID" value="VDO62978.1"/>
    <property type="molecule type" value="Genomic_DNA"/>
</dbReference>
<feature type="region of interest" description="Disordered" evidence="1">
    <location>
        <begin position="124"/>
        <end position="143"/>
    </location>
</feature>
<sequence>MSVFAVDAFFDDPSLRLFSTSAPCSRHPQYDEEVENSQASSMANVVSSPEAAGLGNASLHGARGPLVAGGQPMGGDWGEDGVFRIVWGENQCKIESLIQWYVVFLNVFPSWNFPEYILPFQEPDAKARSEDDTSNCSKRFRQL</sequence>
<dbReference type="WBParaSite" id="HPBE_0000497001-mRNA-1">
    <property type="protein sequence ID" value="HPBE_0000497001-mRNA-1"/>
    <property type="gene ID" value="HPBE_0000497001"/>
</dbReference>
<accession>A0A3P8AET9</accession>
<dbReference type="AlphaFoldDB" id="A0A183FEW6"/>